<evidence type="ECO:0000256" key="7">
    <source>
        <dbReference type="RuleBase" id="RU363053"/>
    </source>
</evidence>
<comment type="subcellular location">
    <subcellularLocation>
        <location evidence="1">Membrane</location>
        <topology evidence="1">Multi-pass membrane protein</topology>
    </subcellularLocation>
</comment>
<dbReference type="InterPro" id="IPR007248">
    <property type="entry name" value="Mpv17_PMP22"/>
</dbReference>
<evidence type="ECO:0000256" key="6">
    <source>
        <dbReference type="ARBA" id="ARBA00049743"/>
    </source>
</evidence>
<keyword evidence="3 7" id="KW-0812">Transmembrane</keyword>
<dbReference type="GO" id="GO:0015267">
    <property type="term" value="F:channel activity"/>
    <property type="evidence" value="ECO:0007669"/>
    <property type="project" value="TreeGrafter"/>
</dbReference>
<gene>
    <name evidence="8" type="ORF">PSYICH_LOCUS5378</name>
</gene>
<dbReference type="PANTHER" id="PTHR11266">
    <property type="entry name" value="PEROXISOMAL MEMBRANE PROTEIN 2, PXMP2 MPV17"/>
    <property type="match status" value="1"/>
</dbReference>
<protein>
    <recommendedName>
        <fullName evidence="6">Mitochondrial inner membrane protein Mpv17</fullName>
    </recommendedName>
</protein>
<evidence type="ECO:0000256" key="3">
    <source>
        <dbReference type="ARBA" id="ARBA00022692"/>
    </source>
</evidence>
<dbReference type="AlphaFoldDB" id="A0A9P0CUN2"/>
<proteinExistence type="inferred from homology"/>
<evidence type="ECO:0000313" key="9">
    <source>
        <dbReference type="Proteomes" id="UP001153636"/>
    </source>
</evidence>
<evidence type="ECO:0000256" key="5">
    <source>
        <dbReference type="ARBA" id="ARBA00023136"/>
    </source>
</evidence>
<name>A0A9P0CUN2_9CUCU</name>
<dbReference type="Proteomes" id="UP001153636">
    <property type="component" value="Chromosome 17"/>
</dbReference>
<feature type="transmembrane region" description="Helical" evidence="7">
    <location>
        <begin position="58"/>
        <end position="77"/>
    </location>
</feature>
<dbReference type="OrthoDB" id="430207at2759"/>
<feature type="transmembrane region" description="Helical" evidence="7">
    <location>
        <begin position="97"/>
        <end position="118"/>
    </location>
</feature>
<reference evidence="8" key="1">
    <citation type="submission" date="2022-01" db="EMBL/GenBank/DDBJ databases">
        <authorList>
            <person name="King R."/>
        </authorList>
    </citation>
    <scope>NUCLEOTIDE SEQUENCE</scope>
</reference>
<dbReference type="EMBL" id="OV651829">
    <property type="protein sequence ID" value="CAH1104561.1"/>
    <property type="molecule type" value="Genomic_DNA"/>
</dbReference>
<comment type="similarity">
    <text evidence="2 7">Belongs to the peroxisomal membrane protein PXMP2/4 family.</text>
</comment>
<dbReference type="GO" id="GO:1901858">
    <property type="term" value="P:regulation of mitochondrial DNA metabolic process"/>
    <property type="evidence" value="ECO:0007669"/>
    <property type="project" value="TreeGrafter"/>
</dbReference>
<evidence type="ECO:0000256" key="1">
    <source>
        <dbReference type="ARBA" id="ARBA00004141"/>
    </source>
</evidence>
<keyword evidence="9" id="KW-1185">Reference proteome</keyword>
<organism evidence="8 9">
    <name type="scientific">Psylliodes chrysocephalus</name>
    <dbReference type="NCBI Taxonomy" id="3402493"/>
    <lineage>
        <taxon>Eukaryota</taxon>
        <taxon>Metazoa</taxon>
        <taxon>Ecdysozoa</taxon>
        <taxon>Arthropoda</taxon>
        <taxon>Hexapoda</taxon>
        <taxon>Insecta</taxon>
        <taxon>Pterygota</taxon>
        <taxon>Neoptera</taxon>
        <taxon>Endopterygota</taxon>
        <taxon>Coleoptera</taxon>
        <taxon>Polyphaga</taxon>
        <taxon>Cucujiformia</taxon>
        <taxon>Chrysomeloidea</taxon>
        <taxon>Chrysomelidae</taxon>
        <taxon>Galerucinae</taxon>
        <taxon>Alticini</taxon>
        <taxon>Psylliodes</taxon>
    </lineage>
</organism>
<accession>A0A9P0CUN2</accession>
<dbReference type="GO" id="GO:0005739">
    <property type="term" value="C:mitochondrion"/>
    <property type="evidence" value="ECO:0007669"/>
    <property type="project" value="TreeGrafter"/>
</dbReference>
<evidence type="ECO:0000256" key="2">
    <source>
        <dbReference type="ARBA" id="ARBA00006824"/>
    </source>
</evidence>
<keyword evidence="4 7" id="KW-1133">Transmembrane helix</keyword>
<evidence type="ECO:0000313" key="8">
    <source>
        <dbReference type="EMBL" id="CAH1104561.1"/>
    </source>
</evidence>
<dbReference type="GO" id="GO:0016020">
    <property type="term" value="C:membrane"/>
    <property type="evidence" value="ECO:0007669"/>
    <property type="project" value="UniProtKB-SubCell"/>
</dbReference>
<evidence type="ECO:0000256" key="4">
    <source>
        <dbReference type="ARBA" id="ARBA00022989"/>
    </source>
</evidence>
<sequence length="189" mass="21870">MKFIRFRSSAKFHFAKNKLFRTHSIQTCILMGTGDAIAQTVVEKTDYNQFDFRRTLKFAFVGLIFVGPVLTTWYTFLNTTLPHSRKLYSTAALTKVALDQLVFAPVFLPACVTAVHVMNGRPLKNIRNELRLKYRDILLMNYKIWPAVQIMNFGIVPIKYQVILIQTVGILWNTYLSYKVQLNHSGEKM</sequence>
<dbReference type="PANTHER" id="PTHR11266:SF17">
    <property type="entry name" value="PROTEIN MPV17"/>
    <property type="match status" value="1"/>
</dbReference>
<keyword evidence="5 7" id="KW-0472">Membrane</keyword>
<dbReference type="Pfam" id="PF04117">
    <property type="entry name" value="Mpv17_PMP22"/>
    <property type="match status" value="1"/>
</dbReference>